<reference evidence="2" key="1">
    <citation type="journal article" date="2019" name="Int. J. Syst. Evol. Microbiol.">
        <title>The Global Catalogue of Microorganisms (GCM) 10K type strain sequencing project: providing services to taxonomists for standard genome sequencing and annotation.</title>
        <authorList>
            <consortium name="The Broad Institute Genomics Platform"/>
            <consortium name="The Broad Institute Genome Sequencing Center for Infectious Disease"/>
            <person name="Wu L."/>
            <person name="Ma J."/>
        </authorList>
    </citation>
    <scope>NUCLEOTIDE SEQUENCE [LARGE SCALE GENOMIC DNA]</scope>
    <source>
        <strain evidence="2">KACC 12597</strain>
    </source>
</reference>
<keyword evidence="2" id="KW-1185">Reference proteome</keyword>
<sequence>MSINDNIIELEGKKNRKRKTKRDGRSVTHDINRVPTKDLRAMGFEEQAAKLILNARRVLPVVEDPMEPQIDAQKLWKRIGKPHGQFRFWADHYIKPIANNEEISSKIEKTGKRGRPAANYTLSRSVAADLAMQANTPEGAEIRRYFLLMESVVLKLANRNQLRGERIIGIDNAIHHHATKTFAEAGVKGLALKGAVNSEEQRLKSKVSVILTGFRAGYWSDLFGCGIRDVLDNDDLATYESAYKTVEVLLKAGKADDAELKSILGPTFSRAIDMRPYLETKGLDPDLADVKKHIATSKVKRNLDTPRQMDSYF</sequence>
<dbReference type="Proteomes" id="UP001597337">
    <property type="component" value="Unassembled WGS sequence"/>
</dbReference>
<name>A0ABW4Y6U6_9GAMM</name>
<dbReference type="EMBL" id="JBHUHX010000010">
    <property type="protein sequence ID" value="MFD2111310.1"/>
    <property type="molecule type" value="Genomic_DNA"/>
</dbReference>
<evidence type="ECO:0008006" key="3">
    <source>
        <dbReference type="Google" id="ProtNLM"/>
    </source>
</evidence>
<proteinExistence type="predicted"/>
<comment type="caution">
    <text evidence="1">The sequence shown here is derived from an EMBL/GenBank/DDBJ whole genome shotgun (WGS) entry which is preliminary data.</text>
</comment>
<accession>A0ABW4Y6U6</accession>
<evidence type="ECO:0000313" key="1">
    <source>
        <dbReference type="EMBL" id="MFD2111310.1"/>
    </source>
</evidence>
<dbReference type="RefSeq" id="WP_386024390.1">
    <property type="nucleotide sequence ID" value="NZ_JBHUHX010000010.1"/>
</dbReference>
<gene>
    <name evidence="1" type="ORF">ACFSJC_05595</name>
</gene>
<organism evidence="1 2">
    <name type="scientific">Thiorhodococcus fuscus</name>
    <dbReference type="NCBI Taxonomy" id="527200"/>
    <lineage>
        <taxon>Bacteria</taxon>
        <taxon>Pseudomonadati</taxon>
        <taxon>Pseudomonadota</taxon>
        <taxon>Gammaproteobacteria</taxon>
        <taxon>Chromatiales</taxon>
        <taxon>Chromatiaceae</taxon>
        <taxon>Thiorhodococcus</taxon>
    </lineage>
</organism>
<protein>
    <recommendedName>
        <fullName evidence="3">AntA/AntB antirepressor domain-containing protein</fullName>
    </recommendedName>
</protein>
<evidence type="ECO:0000313" key="2">
    <source>
        <dbReference type="Proteomes" id="UP001597337"/>
    </source>
</evidence>